<dbReference type="Gene3D" id="3.40.50.200">
    <property type="entry name" value="Peptidase S8/S53 domain"/>
    <property type="match status" value="1"/>
</dbReference>
<dbReference type="HOGENOM" id="CLU_025670_0_0_9"/>
<keyword evidence="2 6" id="KW-0645">Protease</keyword>
<feature type="active site" description="Charge relay system" evidence="5 6">
    <location>
        <position position="177"/>
    </location>
</feature>
<dbReference type="EMBL" id="CP003040">
    <property type="protein sequence ID" value="AEN95888.1"/>
    <property type="molecule type" value="Genomic_DNA"/>
</dbReference>
<evidence type="ECO:0000256" key="6">
    <source>
        <dbReference type="PROSITE-ProRule" id="PRU01240"/>
    </source>
</evidence>
<comment type="similarity">
    <text evidence="1 6">Belongs to the peptidase S8 family.</text>
</comment>
<feature type="domain" description="Peptidase S8/S53" evidence="7">
    <location>
        <begin position="100"/>
        <end position="294"/>
    </location>
</feature>
<dbReference type="InterPro" id="IPR050131">
    <property type="entry name" value="Peptidase_S8_subtilisin-like"/>
</dbReference>
<dbReference type="Proteomes" id="UP000008178">
    <property type="component" value="Chromosome"/>
</dbReference>
<dbReference type="PIRSF" id="PIRSF037894">
    <property type="entry name" value="Subtilisin_rel_CspABC"/>
    <property type="match status" value="1"/>
</dbReference>
<accession>G2T093</accession>
<dbReference type="InterPro" id="IPR017310">
    <property type="entry name" value="Pept_S8A_subtilisin_clostridia"/>
</dbReference>
<feature type="active site" description="Charge relay system" evidence="5 6">
    <location>
        <position position="500"/>
    </location>
</feature>
<dbReference type="GO" id="GO:0004252">
    <property type="term" value="F:serine-type endopeptidase activity"/>
    <property type="evidence" value="ECO:0007669"/>
    <property type="project" value="UniProtKB-UniRule"/>
</dbReference>
<dbReference type="PANTHER" id="PTHR43806:SF11">
    <property type="entry name" value="CEREVISIN-RELATED"/>
    <property type="match status" value="1"/>
</dbReference>
<proteinExistence type="inferred from homology"/>
<dbReference type="InterPro" id="IPR036852">
    <property type="entry name" value="Peptidase_S8/S53_dom_sf"/>
</dbReference>
<dbReference type="InterPro" id="IPR015500">
    <property type="entry name" value="Peptidase_S8_subtilisin-rel"/>
</dbReference>
<keyword evidence="9" id="KW-1185">Reference proteome</keyword>
<dbReference type="BioCyc" id="RHOM585394:G1H02-782-MONOMER"/>
<dbReference type="InterPro" id="IPR023827">
    <property type="entry name" value="Peptidase_S8_Asp-AS"/>
</dbReference>
<dbReference type="InterPro" id="IPR034045">
    <property type="entry name" value="Pep_S8_CspA-like"/>
</dbReference>
<dbReference type="InterPro" id="IPR022398">
    <property type="entry name" value="Peptidase_S8_His-AS"/>
</dbReference>
<evidence type="ECO:0000256" key="1">
    <source>
        <dbReference type="ARBA" id="ARBA00011073"/>
    </source>
</evidence>
<sequence length="568" mass="62957">MDDRSFFMSDCREQVYSEEYYDFLIPYGVEAEVPSTPGCVQRIAEDYDIFFYPREGLPPLSIGNYTYTAIPKCYALLDTTALDASGITRLQNQPVLALKGEGVLVGVIDTGVDYTNPLFRYSDGSSRILRIWDQTIQDGTPPEGILYGAEYRKEEIDEALQKKQPYDVVPSRDENGHGTFVTGVVCGGEDIPNGFIGAVPNAGIAVVKLKEAKRYLREFFFVPEGVPAYQETDLMMAVSYLNDVANVLNMPLVICLALGNSMGGHGTDGPLSNFLNYISTRRRRSIVTATGNEANTRHHFQGAIRREMEYEDVEISVEQDMAGFFIELWAGAPELYTISVISPTGERLPKVPLRSGVSQTFRFVFEGTTVSVDYRIETKETANQLIYLRFSDVRKGLWIVRVYPENLVSGNYNMWLPMQKLTDGNVIFLRSNPDTTLTAPGTAAQVITVGGYQVSNNSMYADSGRGYTVAGEIKPDFAAPAVSVYGPGLRQNYVTYTGTSAAAAVTAGAVAQIMQWALVQQNDPVMSNAAIKNMLIRGAKRSEDRGYPNREWGYGALDVYQAFEYLRL</sequence>
<gene>
    <name evidence="8" type="ordered locus">RHOM_03830</name>
</gene>
<evidence type="ECO:0000256" key="4">
    <source>
        <dbReference type="ARBA" id="ARBA00022825"/>
    </source>
</evidence>
<dbReference type="Pfam" id="PF00082">
    <property type="entry name" value="Peptidase_S8"/>
    <property type="match status" value="2"/>
</dbReference>
<evidence type="ECO:0000259" key="7">
    <source>
        <dbReference type="Pfam" id="PF00082"/>
    </source>
</evidence>
<evidence type="ECO:0000256" key="3">
    <source>
        <dbReference type="ARBA" id="ARBA00022801"/>
    </source>
</evidence>
<dbReference type="PRINTS" id="PR00723">
    <property type="entry name" value="SUBTILISIN"/>
</dbReference>
<evidence type="ECO:0000256" key="5">
    <source>
        <dbReference type="PIRSR" id="PIRSR615500-1"/>
    </source>
</evidence>
<dbReference type="KEGG" id="rho:RHOM_03830"/>
<dbReference type="eggNOG" id="COG1404">
    <property type="taxonomic scope" value="Bacteria"/>
</dbReference>
<feature type="domain" description="Peptidase S8/S53" evidence="7">
    <location>
        <begin position="429"/>
        <end position="555"/>
    </location>
</feature>
<dbReference type="STRING" id="585394.RHOM_03830"/>
<name>G2T093_ROSHA</name>
<organism evidence="8 9">
    <name type="scientific">Roseburia hominis (strain DSM 16839 / JCM 17582 / NCIMB 14029 / A2-183)</name>
    <dbReference type="NCBI Taxonomy" id="585394"/>
    <lineage>
        <taxon>Bacteria</taxon>
        <taxon>Bacillati</taxon>
        <taxon>Bacillota</taxon>
        <taxon>Clostridia</taxon>
        <taxon>Lachnospirales</taxon>
        <taxon>Lachnospiraceae</taxon>
        <taxon>Roseburia</taxon>
    </lineage>
</organism>
<dbReference type="PANTHER" id="PTHR43806">
    <property type="entry name" value="PEPTIDASE S8"/>
    <property type="match status" value="1"/>
</dbReference>
<keyword evidence="3 6" id="KW-0378">Hydrolase</keyword>
<protein>
    <submittedName>
        <fullName evidence="8">Peptidase S8/S53 subtilisin kexin sedolisin</fullName>
    </submittedName>
</protein>
<reference evidence="8 9" key="1">
    <citation type="journal article" date="2015" name="Genome Announc.">
        <title>Complete genome sequence of the human gut symbiont Roseburia hominis.</title>
        <authorList>
            <person name="Travis A.J."/>
            <person name="Kelly D."/>
            <person name="Flint H.J."/>
            <person name="Aminov R.I."/>
        </authorList>
    </citation>
    <scope>NUCLEOTIDE SEQUENCE [LARGE SCALE GENOMIC DNA]</scope>
    <source>
        <strain evidence="9">DSM 16839 / JCM 17582 / NCIMB 14029 / A2-183</strain>
    </source>
</reference>
<dbReference type="PROSITE" id="PS00136">
    <property type="entry name" value="SUBTILASE_ASP"/>
    <property type="match status" value="1"/>
</dbReference>
<dbReference type="PROSITE" id="PS00137">
    <property type="entry name" value="SUBTILASE_HIS"/>
    <property type="match status" value="1"/>
</dbReference>
<evidence type="ECO:0000256" key="2">
    <source>
        <dbReference type="ARBA" id="ARBA00022670"/>
    </source>
</evidence>
<evidence type="ECO:0000313" key="8">
    <source>
        <dbReference type="EMBL" id="AEN95888.1"/>
    </source>
</evidence>
<dbReference type="AlphaFoldDB" id="G2T093"/>
<dbReference type="InterPro" id="IPR000209">
    <property type="entry name" value="Peptidase_S8/S53_dom"/>
</dbReference>
<keyword evidence="4 6" id="KW-0720">Serine protease</keyword>
<dbReference type="PROSITE" id="PS51892">
    <property type="entry name" value="SUBTILASE"/>
    <property type="match status" value="1"/>
</dbReference>
<dbReference type="Gene3D" id="2.60.120.1290">
    <property type="match status" value="1"/>
</dbReference>
<dbReference type="GO" id="GO:0006508">
    <property type="term" value="P:proteolysis"/>
    <property type="evidence" value="ECO:0007669"/>
    <property type="project" value="UniProtKB-KW"/>
</dbReference>
<dbReference type="CDD" id="cd07478">
    <property type="entry name" value="Peptidases_S8_CspA-like"/>
    <property type="match status" value="1"/>
</dbReference>
<feature type="active site" description="Charge relay system" evidence="5 6">
    <location>
        <position position="109"/>
    </location>
</feature>
<evidence type="ECO:0000313" key="9">
    <source>
        <dbReference type="Proteomes" id="UP000008178"/>
    </source>
</evidence>
<dbReference type="SUPFAM" id="SSF52743">
    <property type="entry name" value="Subtilisin-like"/>
    <property type="match status" value="1"/>
</dbReference>